<proteinExistence type="inferred from homology"/>
<gene>
    <name evidence="6" type="ORF">FAM09_16505</name>
</gene>
<dbReference type="OrthoDB" id="9780765at2"/>
<evidence type="ECO:0000259" key="5">
    <source>
        <dbReference type="Pfam" id="PF06441"/>
    </source>
</evidence>
<dbReference type="PIRSF" id="PIRSF001112">
    <property type="entry name" value="Epoxide_hydrolase"/>
    <property type="match status" value="1"/>
</dbReference>
<dbReference type="PANTHER" id="PTHR21661:SF35">
    <property type="entry name" value="EPOXIDE HYDROLASE"/>
    <property type="match status" value="1"/>
</dbReference>
<protein>
    <submittedName>
        <fullName evidence="6">Epoxide hydrolase</fullName>
    </submittedName>
</protein>
<dbReference type="InterPro" id="IPR010497">
    <property type="entry name" value="Epoxide_hydro_N"/>
</dbReference>
<organism evidence="6 7">
    <name type="scientific">Niastella caeni</name>
    <dbReference type="NCBI Taxonomy" id="2569763"/>
    <lineage>
        <taxon>Bacteria</taxon>
        <taxon>Pseudomonadati</taxon>
        <taxon>Bacteroidota</taxon>
        <taxon>Chitinophagia</taxon>
        <taxon>Chitinophagales</taxon>
        <taxon>Chitinophagaceae</taxon>
        <taxon>Niastella</taxon>
    </lineage>
</organism>
<feature type="domain" description="Epoxide hydrolase N-terminal" evidence="5">
    <location>
        <begin position="5"/>
        <end position="109"/>
    </location>
</feature>
<evidence type="ECO:0000256" key="3">
    <source>
        <dbReference type="ARBA" id="ARBA00022801"/>
    </source>
</evidence>
<evidence type="ECO:0000313" key="7">
    <source>
        <dbReference type="Proteomes" id="UP000306918"/>
    </source>
</evidence>
<comment type="caution">
    <text evidence="6">The sequence shown here is derived from an EMBL/GenBank/DDBJ whole genome shotgun (WGS) entry which is preliminary data.</text>
</comment>
<feature type="active site" description="Nucleophile" evidence="4">
    <location>
        <position position="178"/>
    </location>
</feature>
<feature type="active site" description="Proton donor" evidence="4">
    <location>
        <position position="374"/>
    </location>
</feature>
<dbReference type="RefSeq" id="WP_136578232.1">
    <property type="nucleotide sequence ID" value="NZ_STFF01000004.1"/>
</dbReference>
<reference evidence="6 7" key="1">
    <citation type="submission" date="2019-04" db="EMBL/GenBank/DDBJ databases">
        <title>Niastella caeni sp. nov., isolated from activated sludge.</title>
        <authorList>
            <person name="Sheng M."/>
        </authorList>
    </citation>
    <scope>NUCLEOTIDE SEQUENCE [LARGE SCALE GENOMIC DNA]</scope>
    <source>
        <strain evidence="6 7">HX-2-15</strain>
    </source>
</reference>
<dbReference type="EMBL" id="STFF01000004">
    <property type="protein sequence ID" value="THU38277.1"/>
    <property type="molecule type" value="Genomic_DNA"/>
</dbReference>
<comment type="similarity">
    <text evidence="1">Belongs to the peptidase S33 family.</text>
</comment>
<keyword evidence="7" id="KW-1185">Reference proteome</keyword>
<dbReference type="InterPro" id="IPR000639">
    <property type="entry name" value="Epox_hydrolase-like"/>
</dbReference>
<evidence type="ECO:0000256" key="4">
    <source>
        <dbReference type="PIRSR" id="PIRSR001112-1"/>
    </source>
</evidence>
<sequence>MNNSISPFTINIPQEEIDDLNHRLAVSRFPAGKTNDWKCGVPVSYLQKIATYWQTQFNWKMQEAWLNQYPQYMANINGQPIHFLHIQSEDPNAIPLMLIHGYPSSYVEFIKLIDPLTNPSANDIRSTVSFHLIIPSIPGFGFSLPVSDQNWDLIKIASVFAELMTVLGYDKFAVHGTDMGAGITGMLSAIAGYRLLGTYVNTDYTAVTGMGMLPQDLQSFSDEEKKQIAGFRDYEKFETAYLKILSTKPQTLAFALTDSPVGLLSWIMEKYKTWTNAGKQLPEDAIELDLMLTNISMYWLNKLGASSAYTLYDGMNMSFDWNAQSSDANTQQSWAPPKVPSAMAAFGGHGALLKKLLGPLGNPDRWSSFEEGLHFPAMECPEVLAKDIHTFFEGVA</sequence>
<dbReference type="GO" id="GO:0097176">
    <property type="term" value="P:epoxide metabolic process"/>
    <property type="evidence" value="ECO:0007669"/>
    <property type="project" value="TreeGrafter"/>
</dbReference>
<dbReference type="InterPro" id="IPR029058">
    <property type="entry name" value="AB_hydrolase_fold"/>
</dbReference>
<name>A0A4S8HRX5_9BACT</name>
<dbReference type="SUPFAM" id="SSF53474">
    <property type="entry name" value="alpha/beta-Hydrolases"/>
    <property type="match status" value="1"/>
</dbReference>
<dbReference type="GO" id="GO:0004301">
    <property type="term" value="F:epoxide hydrolase activity"/>
    <property type="evidence" value="ECO:0007669"/>
    <property type="project" value="TreeGrafter"/>
</dbReference>
<evidence type="ECO:0000256" key="1">
    <source>
        <dbReference type="ARBA" id="ARBA00010088"/>
    </source>
</evidence>
<dbReference type="PRINTS" id="PR00412">
    <property type="entry name" value="EPOXHYDRLASE"/>
</dbReference>
<evidence type="ECO:0000256" key="2">
    <source>
        <dbReference type="ARBA" id="ARBA00022797"/>
    </source>
</evidence>
<keyword evidence="2" id="KW-0058">Aromatic hydrocarbons catabolism</keyword>
<feature type="active site" description="Proton donor" evidence="4">
    <location>
        <position position="312"/>
    </location>
</feature>
<dbReference type="InterPro" id="IPR016292">
    <property type="entry name" value="Epoxide_hydrolase"/>
</dbReference>
<dbReference type="Pfam" id="PF06441">
    <property type="entry name" value="EHN"/>
    <property type="match status" value="1"/>
</dbReference>
<dbReference type="Gene3D" id="3.40.50.1820">
    <property type="entry name" value="alpha/beta hydrolase"/>
    <property type="match status" value="1"/>
</dbReference>
<evidence type="ECO:0000313" key="6">
    <source>
        <dbReference type="EMBL" id="THU38277.1"/>
    </source>
</evidence>
<dbReference type="PANTHER" id="PTHR21661">
    <property type="entry name" value="EPOXIDE HYDROLASE 1-RELATED"/>
    <property type="match status" value="1"/>
</dbReference>
<dbReference type="Proteomes" id="UP000306918">
    <property type="component" value="Unassembled WGS sequence"/>
</dbReference>
<keyword evidence="3 6" id="KW-0378">Hydrolase</keyword>
<dbReference type="AlphaFoldDB" id="A0A4S8HRX5"/>
<accession>A0A4S8HRX5</accession>